<gene>
    <name evidence="2" type="ORF">BDV96DRAFT_580672</name>
</gene>
<evidence type="ECO:0000256" key="1">
    <source>
        <dbReference type="SAM" id="MobiDB-lite"/>
    </source>
</evidence>
<organism evidence="2 3">
    <name type="scientific">Lophiotrema nucula</name>
    <dbReference type="NCBI Taxonomy" id="690887"/>
    <lineage>
        <taxon>Eukaryota</taxon>
        <taxon>Fungi</taxon>
        <taxon>Dikarya</taxon>
        <taxon>Ascomycota</taxon>
        <taxon>Pezizomycotina</taxon>
        <taxon>Dothideomycetes</taxon>
        <taxon>Pleosporomycetidae</taxon>
        <taxon>Pleosporales</taxon>
        <taxon>Lophiotremataceae</taxon>
        <taxon>Lophiotrema</taxon>
    </lineage>
</organism>
<evidence type="ECO:0000313" key="3">
    <source>
        <dbReference type="Proteomes" id="UP000799770"/>
    </source>
</evidence>
<dbReference type="OrthoDB" id="3747906at2759"/>
<protein>
    <submittedName>
        <fullName evidence="2">Uncharacterized protein</fullName>
    </submittedName>
</protein>
<proteinExistence type="predicted"/>
<feature type="region of interest" description="Disordered" evidence="1">
    <location>
        <begin position="1"/>
        <end position="97"/>
    </location>
</feature>
<reference evidence="2" key="1">
    <citation type="journal article" date="2020" name="Stud. Mycol.">
        <title>101 Dothideomycetes genomes: a test case for predicting lifestyles and emergence of pathogens.</title>
        <authorList>
            <person name="Haridas S."/>
            <person name="Albert R."/>
            <person name="Binder M."/>
            <person name="Bloem J."/>
            <person name="Labutti K."/>
            <person name="Salamov A."/>
            <person name="Andreopoulos B."/>
            <person name="Baker S."/>
            <person name="Barry K."/>
            <person name="Bills G."/>
            <person name="Bluhm B."/>
            <person name="Cannon C."/>
            <person name="Castanera R."/>
            <person name="Culley D."/>
            <person name="Daum C."/>
            <person name="Ezra D."/>
            <person name="Gonzalez J."/>
            <person name="Henrissat B."/>
            <person name="Kuo A."/>
            <person name="Liang C."/>
            <person name="Lipzen A."/>
            <person name="Lutzoni F."/>
            <person name="Magnuson J."/>
            <person name="Mondo S."/>
            <person name="Nolan M."/>
            <person name="Ohm R."/>
            <person name="Pangilinan J."/>
            <person name="Park H.-J."/>
            <person name="Ramirez L."/>
            <person name="Alfaro M."/>
            <person name="Sun H."/>
            <person name="Tritt A."/>
            <person name="Yoshinaga Y."/>
            <person name="Zwiers L.-H."/>
            <person name="Turgeon B."/>
            <person name="Goodwin S."/>
            <person name="Spatafora J."/>
            <person name="Crous P."/>
            <person name="Grigoriev I."/>
        </authorList>
    </citation>
    <scope>NUCLEOTIDE SEQUENCE</scope>
    <source>
        <strain evidence="2">CBS 627.86</strain>
    </source>
</reference>
<evidence type="ECO:0000313" key="2">
    <source>
        <dbReference type="EMBL" id="KAF2112419.1"/>
    </source>
</evidence>
<sequence length="180" mass="19859">MALPKAPKKSVTGTKLPSTTQQAKSKSSFRKRSIEEVEPDDAHEHPQSLSEAGLESQDAEHESSPASSQEGRSGDRLALLMEKMVEDQRKRHRARNTAIQASYESTSTSVQTSITNLLDEYDGAAAEAHTAQLARLTKLLKSKADLEAAMDAKVSEMKKVFCAHAKDLQIVLEKRMLQLR</sequence>
<name>A0A6A5YZ14_9PLEO</name>
<feature type="compositionally biased region" description="Polar residues" evidence="1">
    <location>
        <begin position="11"/>
        <end position="26"/>
    </location>
</feature>
<keyword evidence="3" id="KW-1185">Reference proteome</keyword>
<dbReference type="EMBL" id="ML977331">
    <property type="protein sequence ID" value="KAF2112419.1"/>
    <property type="molecule type" value="Genomic_DNA"/>
</dbReference>
<dbReference type="Proteomes" id="UP000799770">
    <property type="component" value="Unassembled WGS sequence"/>
</dbReference>
<dbReference type="AlphaFoldDB" id="A0A6A5YZ14"/>
<accession>A0A6A5YZ14</accession>
<feature type="compositionally biased region" description="Basic and acidic residues" evidence="1">
    <location>
        <begin position="32"/>
        <end position="46"/>
    </location>
</feature>